<dbReference type="PROSITE" id="PS51450">
    <property type="entry name" value="LRR"/>
    <property type="match status" value="5"/>
</dbReference>
<dbReference type="EMBL" id="CAWYQH010000102">
    <property type="protein sequence ID" value="CAK8686257.1"/>
    <property type="molecule type" value="Genomic_DNA"/>
</dbReference>
<evidence type="ECO:0000256" key="4">
    <source>
        <dbReference type="SAM" id="Phobius"/>
    </source>
</evidence>
<dbReference type="PANTHER" id="PTHR24369:SF210">
    <property type="entry name" value="CHAOPTIN-RELATED"/>
    <property type="match status" value="1"/>
</dbReference>
<feature type="transmembrane region" description="Helical" evidence="4">
    <location>
        <begin position="747"/>
        <end position="768"/>
    </location>
</feature>
<evidence type="ECO:0000259" key="6">
    <source>
        <dbReference type="SMART" id="SM00082"/>
    </source>
</evidence>
<dbReference type="InterPro" id="IPR003591">
    <property type="entry name" value="Leu-rich_rpt_typical-subtyp"/>
</dbReference>
<reference evidence="7 8" key="1">
    <citation type="submission" date="2024-02" db="EMBL/GenBank/DDBJ databases">
        <authorList>
            <person name="Daric V."/>
            <person name="Darras S."/>
        </authorList>
    </citation>
    <scope>NUCLEOTIDE SEQUENCE [LARGE SCALE GENOMIC DNA]</scope>
</reference>
<keyword evidence="2 5" id="KW-0732">Signal</keyword>
<keyword evidence="4" id="KW-0812">Transmembrane</keyword>
<dbReference type="SMART" id="SM00369">
    <property type="entry name" value="LRR_TYP"/>
    <property type="match status" value="11"/>
</dbReference>
<dbReference type="InterPro" id="IPR032675">
    <property type="entry name" value="LRR_dom_sf"/>
</dbReference>
<feature type="domain" description="LRRCT" evidence="6">
    <location>
        <begin position="306"/>
        <end position="359"/>
    </location>
</feature>
<comment type="caution">
    <text evidence="7">The sequence shown here is derived from an EMBL/GenBank/DDBJ whole genome shotgun (WGS) entry which is preliminary data.</text>
</comment>
<dbReference type="InterPro" id="IPR017241">
    <property type="entry name" value="Toll-like_receptor"/>
</dbReference>
<dbReference type="Proteomes" id="UP001642483">
    <property type="component" value="Unassembled WGS sequence"/>
</dbReference>
<dbReference type="SUPFAM" id="SSF52058">
    <property type="entry name" value="L domain-like"/>
    <property type="match status" value="2"/>
</dbReference>
<evidence type="ECO:0000256" key="3">
    <source>
        <dbReference type="ARBA" id="ARBA00022737"/>
    </source>
</evidence>
<dbReference type="PIRSF" id="PIRSF037595">
    <property type="entry name" value="Toll-like_receptor"/>
    <property type="match status" value="1"/>
</dbReference>
<evidence type="ECO:0000256" key="5">
    <source>
        <dbReference type="SAM" id="SignalP"/>
    </source>
</evidence>
<dbReference type="InterPro" id="IPR000483">
    <property type="entry name" value="Cys-rich_flank_reg_C"/>
</dbReference>
<keyword evidence="4" id="KW-1133">Transmembrane helix</keyword>
<feature type="signal peptide" evidence="5">
    <location>
        <begin position="1"/>
        <end position="23"/>
    </location>
</feature>
<evidence type="ECO:0000256" key="2">
    <source>
        <dbReference type="ARBA" id="ARBA00022729"/>
    </source>
</evidence>
<keyword evidence="8" id="KW-1185">Reference proteome</keyword>
<gene>
    <name evidence="7" type="ORF">CVLEPA_LOCUS18206</name>
</gene>
<sequence>MKSLDMTIFLVLLLGVFTLFSDGQSVSDGNRTQKFGNGCLLTNTVVDDVPFKSDVYKMSPPHLDCAGRNLTRFQVSGDIGHVKTLTLFRNRLLQLHVDDFAGFVNLSYMEVMSNKVQRIVASSKGLVLPSVTFISLFDNKLSVVPTGGLKSFPNLEVLVLSRNFITSISKDDFRFTPNLLNLGLQNNPLRNFEAGWLSNLHLDELGLKSCNLTKVPIGIANSSTLSGLDLSRNLITELKNGSFKGNSQLRRLLVSSNKIFSVESAAFDGASSLRRLDLSDNLIESLRAGTFTKLGKPLLKINLYENPLNCNCSLRWLKQFENELVGRDIPNEIRYKCQQPLRNHNKKSHEIKTESFSCESDDQPWADCNEVATTTRSPTTTAASTNTNTSLCPRTCVCYDKHFKQYYPPPGTAKKKKRNYWSSWIGWSTPRVRCEEAELKEIPIDDIRSDVAMISMAANDIPLLDLSTLKNFTKLKTLNLQNNGIQSVKSAPDITFKSVTYLVLQYNKIRVITSEHLKSFPSLTYIGLQHNLITNIPSDLFQHNGKLIYLYLGPNPVKSFNEDFMQNLSLRSVYLRNMSLFSVPSSIGKLVNMTSADLSDNYITTVNDSAFSNCKNLMWLYLHNNRISSIAPDAFNGAAKLSRLTLSANKLTTIPGNVFSNIGQERLNVELWENQLVCDCKMKPFMTWLENRTEADPTTEFRFRCYQPLRLHHAYVDSLMPNDFTCDSSDKMFTLNVSTYSNPSGRIALSVILSVIGTLLCTLFVYRWRNSSRRHTRQRIF</sequence>
<protein>
    <recommendedName>
        <fullName evidence="6">LRRCT domain-containing protein</fullName>
    </recommendedName>
</protein>
<dbReference type="Pfam" id="PF13855">
    <property type="entry name" value="LRR_8"/>
    <property type="match status" value="4"/>
</dbReference>
<name>A0ABP0G340_CLALP</name>
<dbReference type="InterPro" id="IPR001611">
    <property type="entry name" value="Leu-rich_rpt"/>
</dbReference>
<organism evidence="7 8">
    <name type="scientific">Clavelina lepadiformis</name>
    <name type="common">Light-bulb sea squirt</name>
    <name type="synonym">Ascidia lepadiformis</name>
    <dbReference type="NCBI Taxonomy" id="159417"/>
    <lineage>
        <taxon>Eukaryota</taxon>
        <taxon>Metazoa</taxon>
        <taxon>Chordata</taxon>
        <taxon>Tunicata</taxon>
        <taxon>Ascidiacea</taxon>
        <taxon>Aplousobranchia</taxon>
        <taxon>Clavelinidae</taxon>
        <taxon>Clavelina</taxon>
    </lineage>
</organism>
<keyword evidence="3" id="KW-0677">Repeat</keyword>
<dbReference type="InterPro" id="IPR050541">
    <property type="entry name" value="LRR_TM_domain-containing"/>
</dbReference>
<dbReference type="PANTHER" id="PTHR24369">
    <property type="entry name" value="ANTIGEN BSP, PUTATIVE-RELATED"/>
    <property type="match status" value="1"/>
</dbReference>
<dbReference type="Gene3D" id="3.80.10.10">
    <property type="entry name" value="Ribonuclease Inhibitor"/>
    <property type="match status" value="2"/>
</dbReference>
<keyword evidence="1" id="KW-0433">Leucine-rich repeat</keyword>
<evidence type="ECO:0000256" key="1">
    <source>
        <dbReference type="ARBA" id="ARBA00022614"/>
    </source>
</evidence>
<dbReference type="SMART" id="SM00082">
    <property type="entry name" value="LRRCT"/>
    <property type="match status" value="2"/>
</dbReference>
<evidence type="ECO:0000313" key="7">
    <source>
        <dbReference type="EMBL" id="CAK8686257.1"/>
    </source>
</evidence>
<evidence type="ECO:0000313" key="8">
    <source>
        <dbReference type="Proteomes" id="UP001642483"/>
    </source>
</evidence>
<feature type="domain" description="LRRCT" evidence="6">
    <location>
        <begin position="674"/>
        <end position="727"/>
    </location>
</feature>
<keyword evidence="4" id="KW-0472">Membrane</keyword>
<accession>A0ABP0G340</accession>
<feature type="chain" id="PRO_5047401985" description="LRRCT domain-containing protein" evidence="5">
    <location>
        <begin position="24"/>
        <end position="781"/>
    </location>
</feature>
<proteinExistence type="predicted"/>